<gene>
    <name evidence="1" type="primary">cinA</name>
    <name evidence="3" type="ORF">LKD45_09570</name>
</gene>
<dbReference type="InterPro" id="IPR008135">
    <property type="entry name" value="Competence-induced_CinA"/>
</dbReference>
<dbReference type="InterPro" id="IPR050101">
    <property type="entry name" value="CinA"/>
</dbReference>
<dbReference type="SUPFAM" id="SSF142433">
    <property type="entry name" value="CinA-like"/>
    <property type="match status" value="1"/>
</dbReference>
<organism evidence="3 4">
    <name type="scientific">Gallintestinimicrobium propionicum</name>
    <dbReference type="NCBI Taxonomy" id="2981770"/>
    <lineage>
        <taxon>Bacteria</taxon>
        <taxon>Bacillati</taxon>
        <taxon>Bacillota</taxon>
        <taxon>Clostridia</taxon>
        <taxon>Lachnospirales</taxon>
        <taxon>Lachnospiraceae</taxon>
        <taxon>Gallintestinimicrobium</taxon>
    </lineage>
</organism>
<dbReference type="SUPFAM" id="SSF53218">
    <property type="entry name" value="Molybdenum cofactor biosynthesis proteins"/>
    <property type="match status" value="1"/>
</dbReference>
<accession>A0AAE3AYN0</accession>
<keyword evidence="4" id="KW-1185">Reference proteome</keyword>
<reference evidence="3 4" key="1">
    <citation type="submission" date="2021-10" db="EMBL/GenBank/DDBJ databases">
        <title>Anaerobic single-cell dispensing facilitates the cultivation of human gut bacteria.</title>
        <authorList>
            <person name="Afrizal A."/>
        </authorList>
    </citation>
    <scope>NUCLEOTIDE SEQUENCE [LARGE SCALE GENOMIC DNA]</scope>
    <source>
        <strain evidence="3 4">CLA-AA-H244</strain>
    </source>
</reference>
<comment type="similarity">
    <text evidence="1">Belongs to the CinA family.</text>
</comment>
<dbReference type="Pfam" id="PF18146">
    <property type="entry name" value="CinA_KH"/>
    <property type="match status" value="1"/>
</dbReference>
<comment type="caution">
    <text evidence="3">The sequence shown here is derived from an EMBL/GenBank/DDBJ whole genome shotgun (WGS) entry which is preliminary data.</text>
</comment>
<name>A0AAE3AYN0_9FIRM</name>
<dbReference type="EMBL" id="JAJEQF010000023">
    <property type="protein sequence ID" value="MCC2167937.1"/>
    <property type="molecule type" value="Genomic_DNA"/>
</dbReference>
<evidence type="ECO:0000256" key="1">
    <source>
        <dbReference type="HAMAP-Rule" id="MF_00226"/>
    </source>
</evidence>
<dbReference type="Proteomes" id="UP001199355">
    <property type="component" value="Unassembled WGS sequence"/>
</dbReference>
<dbReference type="Pfam" id="PF02464">
    <property type="entry name" value="CinA"/>
    <property type="match status" value="1"/>
</dbReference>
<evidence type="ECO:0000259" key="2">
    <source>
        <dbReference type="SMART" id="SM00852"/>
    </source>
</evidence>
<dbReference type="CDD" id="cd00885">
    <property type="entry name" value="cinA"/>
    <property type="match status" value="1"/>
</dbReference>
<dbReference type="Pfam" id="PF00994">
    <property type="entry name" value="MoCF_biosynth"/>
    <property type="match status" value="1"/>
</dbReference>
<dbReference type="PIRSF" id="PIRSF006728">
    <property type="entry name" value="CinA"/>
    <property type="match status" value="1"/>
</dbReference>
<evidence type="ECO:0000313" key="3">
    <source>
        <dbReference type="EMBL" id="MCC2167937.1"/>
    </source>
</evidence>
<dbReference type="InterPro" id="IPR008136">
    <property type="entry name" value="CinA_C"/>
</dbReference>
<feature type="domain" description="MoaB/Mog" evidence="2">
    <location>
        <begin position="4"/>
        <end position="170"/>
    </location>
</feature>
<dbReference type="InterPro" id="IPR036425">
    <property type="entry name" value="MoaB/Mog-like_dom_sf"/>
</dbReference>
<sequence length="417" mass="45271">MTVELISVGTEILLGNIVNTNAAWLSEQCARLGLSCYYQSVVGDNAVRLKEQIQQALNRSDIVILTGGLGPTTDDLTKETAAQLMGKGLVMDMHSLERVEAYFKARRIEMTENNKKQALCPEGAMVLDNDNGTAPGLILEENGKRMILLPGPPNELHSLFEQQVKPYLQKLSPEIFYSRTVKLCGIGESKAAAMIQDMIDAQTNPTIAPYAKTGEVHLRVTARAKDEQEGKKLVKPVIRELKKRFGEMVYTTKEERTLEEAVVKLLKKNKMSITCAESCTGGLLAGRIVNVAGASSVFQTGYVTYANQAKRRLLGVKKSTLREFGAVSTQTAKEMASGALAAAKADVAVSITGIAGPDGGTARKPVGLVYIGCSVQGHTIAQEYRFSGNREKIRDNAVSAALTLTRRCILENCSKKE</sequence>
<dbReference type="InterPro" id="IPR041424">
    <property type="entry name" value="CinA_KH"/>
</dbReference>
<dbReference type="HAMAP" id="MF_00226_B">
    <property type="entry name" value="CinA_B"/>
    <property type="match status" value="1"/>
</dbReference>
<dbReference type="PANTHER" id="PTHR13939:SF0">
    <property type="entry name" value="NMN AMIDOHYDROLASE-LIKE PROTEIN YFAY"/>
    <property type="match status" value="1"/>
</dbReference>
<evidence type="ECO:0000313" key="4">
    <source>
        <dbReference type="Proteomes" id="UP001199355"/>
    </source>
</evidence>
<dbReference type="NCBIfam" id="TIGR00200">
    <property type="entry name" value="cinA_nterm"/>
    <property type="match status" value="1"/>
</dbReference>
<proteinExistence type="inferred from homology"/>
<dbReference type="NCBIfam" id="NF001813">
    <property type="entry name" value="PRK00549.1"/>
    <property type="match status" value="1"/>
</dbReference>
<dbReference type="Gene3D" id="3.30.70.2860">
    <property type="match status" value="1"/>
</dbReference>
<dbReference type="SMART" id="SM00852">
    <property type="entry name" value="MoCF_biosynth"/>
    <property type="match status" value="1"/>
</dbReference>
<dbReference type="RefSeq" id="WP_308728390.1">
    <property type="nucleotide sequence ID" value="NZ_JAJEQF010000023.1"/>
</dbReference>
<dbReference type="Gene3D" id="3.90.950.20">
    <property type="entry name" value="CinA-like"/>
    <property type="match status" value="1"/>
</dbReference>
<dbReference type="PANTHER" id="PTHR13939">
    <property type="entry name" value="NICOTINAMIDE-NUCLEOTIDE AMIDOHYDROLASE PNCC"/>
    <property type="match status" value="1"/>
</dbReference>
<dbReference type="NCBIfam" id="TIGR00199">
    <property type="entry name" value="PncC_domain"/>
    <property type="match status" value="1"/>
</dbReference>
<dbReference type="InterPro" id="IPR001453">
    <property type="entry name" value="MoaB/Mog_dom"/>
</dbReference>
<dbReference type="InterPro" id="IPR036653">
    <property type="entry name" value="CinA-like_C"/>
</dbReference>
<dbReference type="NCBIfam" id="TIGR00177">
    <property type="entry name" value="molyb_syn"/>
    <property type="match status" value="1"/>
</dbReference>
<dbReference type="AlphaFoldDB" id="A0AAE3AYN0"/>
<dbReference type="Gene3D" id="3.40.980.10">
    <property type="entry name" value="MoaB/Mog-like domain"/>
    <property type="match status" value="1"/>
</dbReference>
<protein>
    <recommendedName>
        <fullName evidence="1">Putative competence-damage inducible protein</fullName>
    </recommendedName>
</protein>